<name>A0AA92C025_RHIRH</name>
<reference evidence="2 3" key="1">
    <citation type="submission" date="2018-04" db="EMBL/GenBank/DDBJ databases">
        <authorList>
            <person name="Hagen T."/>
        </authorList>
    </citation>
    <scope>NUCLEOTIDE SEQUENCE [LARGE SCALE GENOMIC DNA]</scope>
    <source>
        <strain evidence="2 3">TPD7009</strain>
    </source>
</reference>
<evidence type="ECO:0000259" key="1">
    <source>
        <dbReference type="Pfam" id="PF00149"/>
    </source>
</evidence>
<evidence type="ECO:0000313" key="2">
    <source>
        <dbReference type="EMBL" id="PVE50824.1"/>
    </source>
</evidence>
<dbReference type="InterPro" id="IPR029052">
    <property type="entry name" value="Metallo-depent_PP-like"/>
</dbReference>
<dbReference type="Pfam" id="PF00149">
    <property type="entry name" value="Metallophos"/>
    <property type="match status" value="1"/>
</dbReference>
<dbReference type="GO" id="GO:0008803">
    <property type="term" value="F:bis(5'-nucleosyl)-tetraphosphatase (symmetrical) activity"/>
    <property type="evidence" value="ECO:0007669"/>
    <property type="project" value="TreeGrafter"/>
</dbReference>
<dbReference type="PANTHER" id="PTHR42850">
    <property type="entry name" value="METALLOPHOSPHOESTERASE"/>
    <property type="match status" value="1"/>
</dbReference>
<dbReference type="CDD" id="cd00144">
    <property type="entry name" value="MPP_PPP_family"/>
    <property type="match status" value="1"/>
</dbReference>
<dbReference type="GO" id="GO:0005737">
    <property type="term" value="C:cytoplasm"/>
    <property type="evidence" value="ECO:0007669"/>
    <property type="project" value="TreeGrafter"/>
</dbReference>
<dbReference type="GO" id="GO:0110154">
    <property type="term" value="P:RNA decapping"/>
    <property type="evidence" value="ECO:0007669"/>
    <property type="project" value="TreeGrafter"/>
</dbReference>
<protein>
    <submittedName>
        <fullName evidence="2">Serine/threonine protein phosphatase</fullName>
    </submittedName>
</protein>
<dbReference type="InterPro" id="IPR050126">
    <property type="entry name" value="Ap4A_hydrolase"/>
</dbReference>
<dbReference type="AlphaFoldDB" id="A0AA92C025"/>
<dbReference type="InterPro" id="IPR004843">
    <property type="entry name" value="Calcineurin-like_PHP"/>
</dbReference>
<gene>
    <name evidence="2" type="ORF">DC430_19860</name>
</gene>
<evidence type="ECO:0000313" key="3">
    <source>
        <dbReference type="Proteomes" id="UP000244335"/>
    </source>
</evidence>
<dbReference type="RefSeq" id="WP_062597547.1">
    <property type="nucleotide sequence ID" value="NZ_QDFR01000009.1"/>
</dbReference>
<proteinExistence type="predicted"/>
<organism evidence="2 3">
    <name type="scientific">Rhizobium rhizogenes</name>
    <name type="common">Agrobacterium rhizogenes</name>
    <dbReference type="NCBI Taxonomy" id="359"/>
    <lineage>
        <taxon>Bacteria</taxon>
        <taxon>Pseudomonadati</taxon>
        <taxon>Pseudomonadota</taxon>
        <taxon>Alphaproteobacteria</taxon>
        <taxon>Hyphomicrobiales</taxon>
        <taxon>Rhizobiaceae</taxon>
        <taxon>Rhizobium/Agrobacterium group</taxon>
        <taxon>Rhizobium</taxon>
    </lineage>
</organism>
<dbReference type="SUPFAM" id="SSF56300">
    <property type="entry name" value="Metallo-dependent phosphatases"/>
    <property type="match status" value="1"/>
</dbReference>
<dbReference type="PANTHER" id="PTHR42850:SF4">
    <property type="entry name" value="ZINC-DEPENDENT ENDOPOLYPHOSPHATASE"/>
    <property type="match status" value="1"/>
</dbReference>
<dbReference type="Proteomes" id="UP000244335">
    <property type="component" value="Unassembled WGS sequence"/>
</dbReference>
<feature type="domain" description="Calcineurin-like phosphoesterase" evidence="1">
    <location>
        <begin position="28"/>
        <end position="216"/>
    </location>
</feature>
<accession>A0AA92C025</accession>
<dbReference type="Gene3D" id="3.60.21.10">
    <property type="match status" value="1"/>
</dbReference>
<dbReference type="EMBL" id="QDFR01000009">
    <property type="protein sequence ID" value="PVE50824.1"/>
    <property type="molecule type" value="Genomic_DNA"/>
</dbReference>
<comment type="caution">
    <text evidence="2">The sequence shown here is derived from an EMBL/GenBank/DDBJ whole genome shotgun (WGS) entry which is preliminary data.</text>
</comment>
<dbReference type="GO" id="GO:0016791">
    <property type="term" value="F:phosphatase activity"/>
    <property type="evidence" value="ECO:0007669"/>
    <property type="project" value="TreeGrafter"/>
</dbReference>
<sequence>MKRFRPSIAPASPRPRLTMYGSDFSALYAISDIHGCASAFRAARRLIARDAQGYPGRKLVVLLGDYVDRGPASRDVLELLTQPISEGIEKVALCGNHDDQLVKMVRGELPIDAWLEFAGSATLTSFGIDVENVLKRVGLKGLHHVVRETIPTAYISRLEALPVSLQIDNLLFVHAGVRPGVALASQTDNDLMWIREPFLEDGPQLPIFVIHGHTPGITVNIGNARLGIDTAAVATGKLTVLRIVGTKFSTIQASN</sequence>